<accession>A0A1Z4LZ61</accession>
<keyword evidence="1" id="KW-0812">Transmembrane</keyword>
<organism evidence="2 3">
    <name type="scientific">Calothrix parasitica NIES-267</name>
    <dbReference type="NCBI Taxonomy" id="1973488"/>
    <lineage>
        <taxon>Bacteria</taxon>
        <taxon>Bacillati</taxon>
        <taxon>Cyanobacteriota</taxon>
        <taxon>Cyanophyceae</taxon>
        <taxon>Nostocales</taxon>
        <taxon>Calotrichaceae</taxon>
        <taxon>Calothrix</taxon>
    </lineage>
</organism>
<keyword evidence="3" id="KW-1185">Reference proteome</keyword>
<dbReference type="AlphaFoldDB" id="A0A1Z4LZ61"/>
<dbReference type="EMBL" id="AP018227">
    <property type="protein sequence ID" value="BAY86512.1"/>
    <property type="molecule type" value="Genomic_DNA"/>
</dbReference>
<name>A0A1Z4LZ61_9CYAN</name>
<reference evidence="2 3" key="1">
    <citation type="submission" date="2017-06" db="EMBL/GenBank/DDBJ databases">
        <title>Genome sequencing of cyanobaciteial culture collection at National Institute for Environmental Studies (NIES).</title>
        <authorList>
            <person name="Hirose Y."/>
            <person name="Shimura Y."/>
            <person name="Fujisawa T."/>
            <person name="Nakamura Y."/>
            <person name="Kawachi M."/>
        </authorList>
    </citation>
    <scope>NUCLEOTIDE SEQUENCE [LARGE SCALE GENOMIC DNA]</scope>
    <source>
        <strain evidence="2 3">NIES-267</strain>
    </source>
</reference>
<dbReference type="OrthoDB" id="547142at2"/>
<proteinExistence type="predicted"/>
<sequence length="74" mass="8795">MPFTTGLIFNTKDITVFDFRLNTLFWIILAAVCGVIYNYEPQDKKQQSLLSGYFIDENYLLGHRQLKQENKEFR</sequence>
<feature type="transmembrane region" description="Helical" evidence="1">
    <location>
        <begin position="20"/>
        <end position="39"/>
    </location>
</feature>
<keyword evidence="1" id="KW-1133">Transmembrane helix</keyword>
<gene>
    <name evidence="2" type="ORF">NIES267_60210</name>
</gene>
<evidence type="ECO:0000313" key="3">
    <source>
        <dbReference type="Proteomes" id="UP000218418"/>
    </source>
</evidence>
<evidence type="ECO:0000256" key="1">
    <source>
        <dbReference type="SAM" id="Phobius"/>
    </source>
</evidence>
<keyword evidence="1" id="KW-0472">Membrane</keyword>
<evidence type="ECO:0000313" key="2">
    <source>
        <dbReference type="EMBL" id="BAY86512.1"/>
    </source>
</evidence>
<dbReference type="Proteomes" id="UP000218418">
    <property type="component" value="Chromosome"/>
</dbReference>
<protein>
    <submittedName>
        <fullName evidence="2">O-antigen polymerase</fullName>
    </submittedName>
</protein>